<feature type="transmembrane region" description="Helical" evidence="5">
    <location>
        <begin position="284"/>
        <end position="305"/>
    </location>
</feature>
<feature type="transmembrane region" description="Helical" evidence="5">
    <location>
        <begin position="652"/>
        <end position="672"/>
    </location>
</feature>
<protein>
    <submittedName>
        <fullName evidence="8">Organic cation transporter protein</fullName>
    </submittedName>
</protein>
<evidence type="ECO:0000256" key="4">
    <source>
        <dbReference type="ARBA" id="ARBA00023136"/>
    </source>
</evidence>
<evidence type="ECO:0000313" key="8">
    <source>
        <dbReference type="RefSeq" id="XP_037896048.1"/>
    </source>
</evidence>
<name>A0A9C5ZCE1_9MUSC</name>
<dbReference type="GO" id="GO:0016020">
    <property type="term" value="C:membrane"/>
    <property type="evidence" value="ECO:0007669"/>
    <property type="project" value="UniProtKB-SubCell"/>
</dbReference>
<evidence type="ECO:0000256" key="2">
    <source>
        <dbReference type="ARBA" id="ARBA00022692"/>
    </source>
</evidence>
<dbReference type="InterPro" id="IPR005828">
    <property type="entry name" value="MFS_sugar_transport-like"/>
</dbReference>
<dbReference type="Proteomes" id="UP000092443">
    <property type="component" value="Unplaced"/>
</dbReference>
<feature type="transmembrane region" description="Helical" evidence="5">
    <location>
        <begin position="317"/>
        <end position="339"/>
    </location>
</feature>
<evidence type="ECO:0000256" key="3">
    <source>
        <dbReference type="ARBA" id="ARBA00022989"/>
    </source>
</evidence>
<dbReference type="AlphaFoldDB" id="A0A9C5ZCE1"/>
<feature type="transmembrane region" description="Helical" evidence="5">
    <location>
        <begin position="170"/>
        <end position="191"/>
    </location>
</feature>
<dbReference type="GO" id="GO:0022857">
    <property type="term" value="F:transmembrane transporter activity"/>
    <property type="evidence" value="ECO:0007669"/>
    <property type="project" value="InterPro"/>
</dbReference>
<evidence type="ECO:0000259" key="6">
    <source>
        <dbReference type="PROSITE" id="PS50850"/>
    </source>
</evidence>
<dbReference type="RefSeq" id="XP_037896048.1">
    <property type="nucleotide sequence ID" value="XM_038040120.1"/>
</dbReference>
<gene>
    <name evidence="8" type="primary">LOC119641431</name>
</gene>
<feature type="transmembrane region" description="Helical" evidence="5">
    <location>
        <begin position="533"/>
        <end position="556"/>
    </location>
</feature>
<keyword evidence="4 5" id="KW-0472">Membrane</keyword>
<keyword evidence="7" id="KW-1185">Reference proteome</keyword>
<dbReference type="PROSITE" id="PS50850">
    <property type="entry name" value="MFS"/>
    <property type="match status" value="1"/>
</dbReference>
<dbReference type="CDD" id="cd17317">
    <property type="entry name" value="MFS_SLC22"/>
    <property type="match status" value="1"/>
</dbReference>
<dbReference type="KEGG" id="gfs:119641431"/>
<dbReference type="PROSITE" id="PS00216">
    <property type="entry name" value="SUGAR_TRANSPORT_1"/>
    <property type="match status" value="1"/>
</dbReference>
<evidence type="ECO:0000256" key="5">
    <source>
        <dbReference type="SAM" id="Phobius"/>
    </source>
</evidence>
<feature type="transmembrane region" description="Helical" evidence="5">
    <location>
        <begin position="506"/>
        <end position="527"/>
    </location>
</feature>
<dbReference type="InterPro" id="IPR020846">
    <property type="entry name" value="MFS_dom"/>
</dbReference>
<feature type="transmembrane region" description="Helical" evidence="5">
    <location>
        <begin position="563"/>
        <end position="581"/>
    </location>
</feature>
<dbReference type="SUPFAM" id="SSF103473">
    <property type="entry name" value="MFS general substrate transporter"/>
    <property type="match status" value="1"/>
</dbReference>
<dbReference type="InterPro" id="IPR036259">
    <property type="entry name" value="MFS_trans_sf"/>
</dbReference>
<feature type="transmembrane region" description="Helical" evidence="5">
    <location>
        <begin position="624"/>
        <end position="646"/>
    </location>
</feature>
<feature type="transmembrane region" description="Helical" evidence="5">
    <location>
        <begin position="92"/>
        <end position="114"/>
    </location>
</feature>
<evidence type="ECO:0000313" key="7">
    <source>
        <dbReference type="Proteomes" id="UP000092443"/>
    </source>
</evidence>
<dbReference type="Pfam" id="PF00083">
    <property type="entry name" value="Sugar_tr"/>
    <property type="match status" value="1"/>
</dbReference>
<dbReference type="InterPro" id="IPR005829">
    <property type="entry name" value="Sugar_transporter_CS"/>
</dbReference>
<dbReference type="GeneID" id="119641431"/>
<comment type="subcellular location">
    <subcellularLocation>
        <location evidence="1">Membrane</location>
        <topology evidence="1">Multi-pass membrane protein</topology>
    </subcellularLocation>
</comment>
<keyword evidence="3 5" id="KW-1133">Transmembrane helix</keyword>
<keyword evidence="2 5" id="KW-0812">Transmembrane</keyword>
<reference evidence="8" key="1">
    <citation type="submission" date="2025-08" db="UniProtKB">
        <authorList>
            <consortium name="RefSeq"/>
        </authorList>
    </citation>
    <scope>IDENTIFICATION</scope>
    <source>
        <tissue evidence="8">Whole body pupa</tissue>
    </source>
</reference>
<evidence type="ECO:0000256" key="1">
    <source>
        <dbReference type="ARBA" id="ARBA00004141"/>
    </source>
</evidence>
<organism evidence="7 8">
    <name type="scientific">Glossina fuscipes</name>
    <dbReference type="NCBI Taxonomy" id="7396"/>
    <lineage>
        <taxon>Eukaryota</taxon>
        <taxon>Metazoa</taxon>
        <taxon>Ecdysozoa</taxon>
        <taxon>Arthropoda</taxon>
        <taxon>Hexapoda</taxon>
        <taxon>Insecta</taxon>
        <taxon>Pterygota</taxon>
        <taxon>Neoptera</taxon>
        <taxon>Endopterygota</taxon>
        <taxon>Diptera</taxon>
        <taxon>Brachycera</taxon>
        <taxon>Muscomorpha</taxon>
        <taxon>Hippoboscoidea</taxon>
        <taxon>Glossinidae</taxon>
        <taxon>Glossina</taxon>
    </lineage>
</organism>
<feature type="transmembrane region" description="Helical" evidence="5">
    <location>
        <begin position="401"/>
        <end position="419"/>
    </location>
</feature>
<feature type="domain" description="Major facilitator superfamily (MFS) profile" evidence="6">
    <location>
        <begin position="244"/>
        <end position="677"/>
    </location>
</feature>
<accession>A0A9C5ZCE1</accession>
<dbReference type="Gene3D" id="1.20.1250.20">
    <property type="entry name" value="MFS general substrate transporter like domains"/>
    <property type="match status" value="1"/>
</dbReference>
<feature type="transmembrane region" description="Helical" evidence="5">
    <location>
        <begin position="587"/>
        <end position="612"/>
    </location>
</feature>
<feature type="transmembrane region" description="Helical" evidence="5">
    <location>
        <begin position="345"/>
        <end position="365"/>
    </location>
</feature>
<dbReference type="PANTHER" id="PTHR24064">
    <property type="entry name" value="SOLUTE CARRIER FAMILY 22 MEMBER"/>
    <property type="match status" value="1"/>
</dbReference>
<proteinExistence type="predicted"/>
<feature type="transmembrane region" description="Helical" evidence="5">
    <location>
        <begin position="372"/>
        <end position="395"/>
    </location>
</feature>
<sequence length="677" mass="76088">MSGVLRRGSLSFDANLNGRSKRGCNDSNLYGGYHEHKRVRTPEISVISFDFRRHSQDLKKDTLTLSTAPDLSDDIDSDIISNYVGHYGKWNFLWTLLLSLFQIMPTFQIFMFVFQVSVTHMHYICKNEVFLNTNNINNNDIIAYDDDEVELLQSQRLYKILGYTGRWQKIWCFLLSCFQSASTFHIFSFVFHTADRDFWCARPPHLHNIDVTFWRNLTQPKDVCSILDADYSTIRNLDNLVDYVKSVGLSANYTQCLEFEFSRENGEGKTLVEEFGLVCKHRELLSVVEMCFLAGAAIGSVLSGYISDRYGRKHTLLSFAFVQTVFGTILAFSTSLAMYMGLRVIIGFASMTVAVVSFVLVVELVSGKWRTIIGILNILPVAATYVLSSGIAYYIRDWRTLQLTISLPWFVFLSMWYCVPESPRWLLARGKLQQLYSVVERAARMNGITLPANYQKSLEAVAPLVSKAPSSIEDAVNERNLKTTESAIKGNPLTVVFGKTYWRTTCLTLISWLSLIIIYFGLTLHLSNFGGDIYVNTAIAGTIETISICLSIFVVLKFGIKRNLVAYMLIPGVCCLATNLVPKGEEYLIYVIALAMIAKCVIGASNAIIPIFTAMQYPTIVRNFGVGIGNLGAGVALILVPYMWLLEHIEPLLPMTIMGICGLIGSVALIMMKDIEQ</sequence>